<evidence type="ECO:0000256" key="4">
    <source>
        <dbReference type="ARBA" id="ARBA00023136"/>
    </source>
</evidence>
<evidence type="ECO:0000256" key="5">
    <source>
        <dbReference type="SAM" id="Phobius"/>
    </source>
</evidence>
<feature type="transmembrane region" description="Helical" evidence="5">
    <location>
        <begin position="154"/>
        <end position="174"/>
    </location>
</feature>
<keyword evidence="4 5" id="KW-0472">Membrane</keyword>
<accession>A0A941ER17</accession>
<feature type="transmembrane region" description="Helical" evidence="5">
    <location>
        <begin position="88"/>
        <end position="110"/>
    </location>
</feature>
<protein>
    <submittedName>
        <fullName evidence="7">FUSC family protein</fullName>
    </submittedName>
</protein>
<evidence type="ECO:0000256" key="2">
    <source>
        <dbReference type="ARBA" id="ARBA00022692"/>
    </source>
</evidence>
<name>A0A941ER17_9ACTN</name>
<keyword evidence="2 5" id="KW-0812">Transmembrane</keyword>
<proteinExistence type="predicted"/>
<dbReference type="AlphaFoldDB" id="A0A941ER17"/>
<evidence type="ECO:0000313" key="7">
    <source>
        <dbReference type="EMBL" id="MBR7835536.1"/>
    </source>
</evidence>
<feature type="domain" description="Integral membrane bound transporter" evidence="6">
    <location>
        <begin position="211"/>
        <end position="335"/>
    </location>
</feature>
<dbReference type="Pfam" id="PF13515">
    <property type="entry name" value="FUSC_2"/>
    <property type="match status" value="1"/>
</dbReference>
<feature type="transmembrane region" description="Helical" evidence="5">
    <location>
        <begin position="271"/>
        <end position="293"/>
    </location>
</feature>
<dbReference type="EMBL" id="JAGSOG010000099">
    <property type="protein sequence ID" value="MBR7835536.1"/>
    <property type="molecule type" value="Genomic_DNA"/>
</dbReference>
<organism evidence="7 8">
    <name type="scientific">Actinospica durhamensis</name>
    <dbReference type="NCBI Taxonomy" id="1508375"/>
    <lineage>
        <taxon>Bacteria</taxon>
        <taxon>Bacillati</taxon>
        <taxon>Actinomycetota</taxon>
        <taxon>Actinomycetes</taxon>
        <taxon>Catenulisporales</taxon>
        <taxon>Actinospicaceae</taxon>
        <taxon>Actinospica</taxon>
    </lineage>
</organism>
<sequence length="353" mass="37673">MPRWSLPEGYSPREWLKVGRISPTWYRRALAVLVTNGAVLYTLYGIGRLDLAFYALTGSMLVLYGHELDLPTRVRKMSGLFVGQAASLVLVCLVAAAHPGVPLLVLVGSVLAATQKLACEKYRVGPPRHVVLAFLDLGVLFAPGVPVSQLPVRWLTFVICGVWACAVVITPALWHSRGGRRPWSPGDPPVEADPQLIGPALRCLLGVAASGYAAELIGVGRPYWAMVTAAAVFVGTRVHHGQRAMQRTVGTLLGVGVFAILDPLAKNSDLALVTLVLITGVVIEVFITANYWLGTVWVTPMALLITSLPGNATANTLIGERLVDTLVGSLIGIAVTLLTDARPHPHTHPHAPA</sequence>
<keyword evidence="3 5" id="KW-1133">Transmembrane helix</keyword>
<keyword evidence="8" id="KW-1185">Reference proteome</keyword>
<dbReference type="InterPro" id="IPR049453">
    <property type="entry name" value="Memb_transporter_dom"/>
</dbReference>
<evidence type="ECO:0000256" key="3">
    <source>
        <dbReference type="ARBA" id="ARBA00022989"/>
    </source>
</evidence>
<dbReference type="Proteomes" id="UP000675781">
    <property type="component" value="Unassembled WGS sequence"/>
</dbReference>
<feature type="transmembrane region" description="Helical" evidence="5">
    <location>
        <begin position="130"/>
        <end position="148"/>
    </location>
</feature>
<gene>
    <name evidence="7" type="ORF">KDL01_19830</name>
</gene>
<dbReference type="GO" id="GO:0016020">
    <property type="term" value="C:membrane"/>
    <property type="evidence" value="ECO:0007669"/>
    <property type="project" value="UniProtKB-SubCell"/>
</dbReference>
<comment type="subcellular location">
    <subcellularLocation>
        <location evidence="1">Membrane</location>
        <topology evidence="1">Multi-pass membrane protein</topology>
    </subcellularLocation>
</comment>
<dbReference type="RefSeq" id="WP_212530029.1">
    <property type="nucleotide sequence ID" value="NZ_JAGSOG010000099.1"/>
</dbReference>
<evidence type="ECO:0000256" key="1">
    <source>
        <dbReference type="ARBA" id="ARBA00004141"/>
    </source>
</evidence>
<reference evidence="7" key="1">
    <citation type="submission" date="2021-04" db="EMBL/GenBank/DDBJ databases">
        <title>Genome based classification of Actinospica acidithermotolerans sp. nov., an actinobacterium isolated from an Indonesian hot spring.</title>
        <authorList>
            <person name="Kusuma A.B."/>
            <person name="Putra K.E."/>
            <person name="Nafisah S."/>
            <person name="Loh J."/>
            <person name="Nouioui I."/>
            <person name="Goodfellow M."/>
        </authorList>
    </citation>
    <scope>NUCLEOTIDE SEQUENCE</scope>
    <source>
        <strain evidence="7">CSCA 57</strain>
    </source>
</reference>
<evidence type="ECO:0000313" key="8">
    <source>
        <dbReference type="Proteomes" id="UP000675781"/>
    </source>
</evidence>
<evidence type="ECO:0000259" key="6">
    <source>
        <dbReference type="Pfam" id="PF13515"/>
    </source>
</evidence>
<feature type="transmembrane region" description="Helical" evidence="5">
    <location>
        <begin position="25"/>
        <end position="44"/>
    </location>
</feature>
<comment type="caution">
    <text evidence="7">The sequence shown here is derived from an EMBL/GenBank/DDBJ whole genome shotgun (WGS) entry which is preliminary data.</text>
</comment>
<feature type="transmembrane region" description="Helical" evidence="5">
    <location>
        <begin position="247"/>
        <end position="265"/>
    </location>
</feature>